<dbReference type="RefSeq" id="WP_132708096.1">
    <property type="nucleotide sequence ID" value="NZ_JACIGF010000004.1"/>
</dbReference>
<dbReference type="EMBL" id="SLXO01000004">
    <property type="protein sequence ID" value="TCP35188.1"/>
    <property type="molecule type" value="Genomic_DNA"/>
</dbReference>
<evidence type="ECO:0000313" key="2">
    <source>
        <dbReference type="Proteomes" id="UP000295399"/>
    </source>
</evidence>
<sequence length="110" mass="11998">MTHRLTAAMRAEGLIRLAQAQGLFAALRHRGEAERGALLVKLDRFDAGCLMLEPVTGFDGAALWRGLDGPAVAGPRAEEIIAKRRRVDTDLWVIEIEDPKSVLDPAAWPA</sequence>
<gene>
    <name evidence="1" type="ORF">EV659_10438</name>
</gene>
<dbReference type="InParanoid" id="A0A4R2PKJ4"/>
<dbReference type="Gene3D" id="3.40.1530.20">
    <property type="entry name" value="Protein of unknown function (DUF1491)"/>
    <property type="match status" value="1"/>
</dbReference>
<evidence type="ECO:0008006" key="3">
    <source>
        <dbReference type="Google" id="ProtNLM"/>
    </source>
</evidence>
<dbReference type="Proteomes" id="UP000295399">
    <property type="component" value="Unassembled WGS sequence"/>
</dbReference>
<dbReference type="OrthoDB" id="9809136at2"/>
<protein>
    <recommendedName>
        <fullName evidence="3">DUF1491 family protein</fullName>
    </recommendedName>
</protein>
<reference evidence="1 2" key="1">
    <citation type="submission" date="2019-03" db="EMBL/GenBank/DDBJ databases">
        <title>Genomic Encyclopedia of Type Strains, Phase IV (KMG-IV): sequencing the most valuable type-strain genomes for metagenomic binning, comparative biology and taxonomic classification.</title>
        <authorList>
            <person name="Goeker M."/>
        </authorList>
    </citation>
    <scope>NUCLEOTIDE SEQUENCE [LARGE SCALE GENOMIC DNA]</scope>
    <source>
        <strain evidence="1 2">DSM 2132</strain>
    </source>
</reference>
<evidence type="ECO:0000313" key="1">
    <source>
        <dbReference type="EMBL" id="TCP35188.1"/>
    </source>
</evidence>
<dbReference type="InterPro" id="IPR009964">
    <property type="entry name" value="DUF1491"/>
</dbReference>
<proteinExistence type="predicted"/>
<organism evidence="1 2">
    <name type="scientific">Rhodothalassium salexigens DSM 2132</name>
    <dbReference type="NCBI Taxonomy" id="1188247"/>
    <lineage>
        <taxon>Bacteria</taxon>
        <taxon>Pseudomonadati</taxon>
        <taxon>Pseudomonadota</taxon>
        <taxon>Alphaproteobacteria</taxon>
        <taxon>Rhodothalassiales</taxon>
        <taxon>Rhodothalassiaceae</taxon>
        <taxon>Rhodothalassium</taxon>
    </lineage>
</organism>
<comment type="caution">
    <text evidence="1">The sequence shown here is derived from an EMBL/GenBank/DDBJ whole genome shotgun (WGS) entry which is preliminary data.</text>
</comment>
<keyword evidence="2" id="KW-1185">Reference proteome</keyword>
<dbReference type="AlphaFoldDB" id="A0A4R2PKJ4"/>
<accession>A0A4R2PKJ4</accession>
<name>A0A4R2PKJ4_RHOSA</name>
<dbReference type="Pfam" id="PF07372">
    <property type="entry name" value="DUF1491"/>
    <property type="match status" value="1"/>
</dbReference>